<dbReference type="OrthoDB" id="904489at2759"/>
<dbReference type="PANTHER" id="PTHR34145:SF28">
    <property type="entry name" value="F-BOX DOMAIN-CONTAINING PROTEIN"/>
    <property type="match status" value="1"/>
</dbReference>
<dbReference type="SUPFAM" id="SSF52047">
    <property type="entry name" value="RNI-like"/>
    <property type="match status" value="1"/>
</dbReference>
<feature type="domain" description="F-box" evidence="1">
    <location>
        <begin position="23"/>
        <end position="56"/>
    </location>
</feature>
<dbReference type="InterPro" id="IPR036047">
    <property type="entry name" value="F-box-like_dom_sf"/>
</dbReference>
<accession>A0A830B3K4</accession>
<dbReference type="Gene3D" id="1.20.1280.50">
    <property type="match status" value="1"/>
</dbReference>
<protein>
    <submittedName>
        <fullName evidence="3">F-box/LRR-repeat protein at3g58940</fullName>
    </submittedName>
</protein>
<dbReference type="Gene3D" id="3.80.10.10">
    <property type="entry name" value="Ribonuclease Inhibitor"/>
    <property type="match status" value="1"/>
</dbReference>
<comment type="caution">
    <text evidence="3">The sequence shown here is derived from an EMBL/GenBank/DDBJ whole genome shotgun (WGS) entry which is preliminary data.</text>
</comment>
<evidence type="ECO:0000259" key="2">
    <source>
        <dbReference type="Pfam" id="PF23622"/>
    </source>
</evidence>
<dbReference type="InterPro" id="IPR053781">
    <property type="entry name" value="F-box_AtFBL13-like"/>
</dbReference>
<dbReference type="Pfam" id="PF23622">
    <property type="entry name" value="LRR_At1g61320_AtMIF1"/>
    <property type="match status" value="1"/>
</dbReference>
<sequence>MLVWKQDANIIREVAANEEEDLISQLSDDILISIIGVLRTKDAVRTSILSKRWRNLYKFVPNVDFRCEYLFGRCCVRVPHDSSMLINGVDKFLRLRSGFKIRSLYLNCCLMKLSADRYEQFIYSLGRLGIERLALFSSSCNMTTNYTFACQLLSQMPSLECFYLEGCSLHQMRSLKQHFDVGLCSLHQMPKLTLPNNSQLQLLTLSRVTVLIGALECILSNCMCLHSLSIEFCKFTSKSLSLCGPNLQLKRLRIEFCTGVEEIEFYASNLVTFDIQNDEVVSFIFNHAPRLEKIALDFANNNTMSYVCTKLAKDMPHPKSLYFASKGDIYRISSTIHTFSNLRQLKLCIYVTDKLNLLSLAPFLQSCPLLQTEFVEYHEQEVKRPDAVIHQELKEVEITGHGGTKVEIEFALYILRSAICLEEMQICRCPKWYRRQGAWTGRDKPPWSNETLEMIHKQLRGQALSKYARLTIRHSPIYEFKFWSCDCYFGPSIFD</sequence>
<dbReference type="Proteomes" id="UP000653305">
    <property type="component" value="Unassembled WGS sequence"/>
</dbReference>
<dbReference type="InterPro" id="IPR032675">
    <property type="entry name" value="LRR_dom_sf"/>
</dbReference>
<proteinExistence type="predicted"/>
<feature type="domain" description="At1g61320/AtMIF1 LRR" evidence="2">
    <location>
        <begin position="93"/>
        <end position="436"/>
    </location>
</feature>
<dbReference type="Pfam" id="PF00646">
    <property type="entry name" value="F-box"/>
    <property type="match status" value="1"/>
</dbReference>
<organism evidence="3 4">
    <name type="scientific">Phtheirospermum japonicum</name>
    <dbReference type="NCBI Taxonomy" id="374723"/>
    <lineage>
        <taxon>Eukaryota</taxon>
        <taxon>Viridiplantae</taxon>
        <taxon>Streptophyta</taxon>
        <taxon>Embryophyta</taxon>
        <taxon>Tracheophyta</taxon>
        <taxon>Spermatophyta</taxon>
        <taxon>Magnoliopsida</taxon>
        <taxon>eudicotyledons</taxon>
        <taxon>Gunneridae</taxon>
        <taxon>Pentapetalae</taxon>
        <taxon>asterids</taxon>
        <taxon>lamiids</taxon>
        <taxon>Lamiales</taxon>
        <taxon>Orobanchaceae</taxon>
        <taxon>Orobanchaceae incertae sedis</taxon>
        <taxon>Phtheirospermum</taxon>
    </lineage>
</organism>
<dbReference type="PANTHER" id="PTHR34145">
    <property type="entry name" value="OS02G0105600 PROTEIN"/>
    <property type="match status" value="1"/>
</dbReference>
<gene>
    <name evidence="3" type="ORF">PHJA_000282900</name>
</gene>
<evidence type="ECO:0000313" key="3">
    <source>
        <dbReference type="EMBL" id="GFP81396.1"/>
    </source>
</evidence>
<name>A0A830B3K4_9LAMI</name>
<dbReference type="SUPFAM" id="SSF81383">
    <property type="entry name" value="F-box domain"/>
    <property type="match status" value="1"/>
</dbReference>
<dbReference type="AlphaFoldDB" id="A0A830B3K4"/>
<dbReference type="CDD" id="cd22160">
    <property type="entry name" value="F-box_AtFBL13-like"/>
    <property type="match status" value="1"/>
</dbReference>
<dbReference type="InterPro" id="IPR053772">
    <property type="entry name" value="At1g61320/At1g61330-like"/>
</dbReference>
<reference evidence="3" key="1">
    <citation type="submission" date="2020-07" db="EMBL/GenBank/DDBJ databases">
        <title>Ethylene signaling mediates host invasion by parasitic plants.</title>
        <authorList>
            <person name="Yoshida S."/>
        </authorList>
    </citation>
    <scope>NUCLEOTIDE SEQUENCE</scope>
    <source>
        <strain evidence="3">Okayama</strain>
    </source>
</reference>
<dbReference type="InterPro" id="IPR001810">
    <property type="entry name" value="F-box_dom"/>
</dbReference>
<dbReference type="EMBL" id="BMAC01000029">
    <property type="protein sequence ID" value="GFP81396.1"/>
    <property type="molecule type" value="Genomic_DNA"/>
</dbReference>
<dbReference type="InterPro" id="IPR055357">
    <property type="entry name" value="LRR_At1g61320_AtMIF1"/>
</dbReference>
<evidence type="ECO:0000259" key="1">
    <source>
        <dbReference type="Pfam" id="PF00646"/>
    </source>
</evidence>
<keyword evidence="4" id="KW-1185">Reference proteome</keyword>
<evidence type="ECO:0000313" key="4">
    <source>
        <dbReference type="Proteomes" id="UP000653305"/>
    </source>
</evidence>